<reference evidence="2 3" key="1">
    <citation type="submission" date="2022-05" db="EMBL/GenBank/DDBJ databases">
        <title>Genome Sequencing of Bee-Associated Microbes.</title>
        <authorList>
            <person name="Dunlap C."/>
        </authorList>
    </citation>
    <scope>NUCLEOTIDE SEQUENCE [LARGE SCALE GENOMIC DNA]</scope>
    <source>
        <strain evidence="2 3">NRRL B-23120</strain>
    </source>
</reference>
<comment type="caution">
    <text evidence="2">The sequence shown here is derived from an EMBL/GenBank/DDBJ whole genome shotgun (WGS) entry which is preliminary data.</text>
</comment>
<dbReference type="EMBL" id="JAMDMJ010000034">
    <property type="protein sequence ID" value="MCY9598777.1"/>
    <property type="molecule type" value="Genomic_DNA"/>
</dbReference>
<proteinExistence type="predicted"/>
<protein>
    <submittedName>
        <fullName evidence="2">Uncharacterized protein</fullName>
    </submittedName>
</protein>
<gene>
    <name evidence="2" type="ORF">M5X16_23760</name>
</gene>
<feature type="region of interest" description="Disordered" evidence="1">
    <location>
        <begin position="32"/>
        <end position="59"/>
    </location>
</feature>
<evidence type="ECO:0000313" key="2">
    <source>
        <dbReference type="EMBL" id="MCY9598777.1"/>
    </source>
</evidence>
<evidence type="ECO:0000256" key="1">
    <source>
        <dbReference type="SAM" id="MobiDB-lite"/>
    </source>
</evidence>
<dbReference type="RefSeq" id="WP_129112438.1">
    <property type="nucleotide sequence ID" value="NZ_CP026520.1"/>
</dbReference>
<sequence>MFTILLVLGIFMLLASFGKALTGKGRSLVQKEQAPKAQFAQDPAPVLALPQPPAEPVGR</sequence>
<dbReference type="GeneID" id="95373352"/>
<organism evidence="2 3">
    <name type="scientific">Paenibacillus chitinolyticus</name>
    <dbReference type="NCBI Taxonomy" id="79263"/>
    <lineage>
        <taxon>Bacteria</taxon>
        <taxon>Bacillati</taxon>
        <taxon>Bacillota</taxon>
        <taxon>Bacilli</taxon>
        <taxon>Bacillales</taxon>
        <taxon>Paenibacillaceae</taxon>
        <taxon>Paenibacillus</taxon>
    </lineage>
</organism>
<feature type="compositionally biased region" description="Low complexity" evidence="1">
    <location>
        <begin position="40"/>
        <end position="49"/>
    </location>
</feature>
<name>A0ABT4FNS8_9BACL</name>
<keyword evidence="3" id="KW-1185">Reference proteome</keyword>
<accession>A0ABT4FNS8</accession>
<dbReference type="Proteomes" id="UP001527202">
    <property type="component" value="Unassembled WGS sequence"/>
</dbReference>
<feature type="compositionally biased region" description="Pro residues" evidence="1">
    <location>
        <begin position="50"/>
        <end position="59"/>
    </location>
</feature>
<evidence type="ECO:0000313" key="3">
    <source>
        <dbReference type="Proteomes" id="UP001527202"/>
    </source>
</evidence>